<feature type="region of interest" description="Disordered" evidence="8">
    <location>
        <begin position="209"/>
        <end position="467"/>
    </location>
</feature>
<dbReference type="PROSITE" id="PS00028">
    <property type="entry name" value="ZINC_FINGER_C2H2_1"/>
    <property type="match status" value="1"/>
</dbReference>
<reference evidence="10" key="1">
    <citation type="submission" date="2023-02" db="EMBL/GenBank/DDBJ databases">
        <authorList>
            <person name="Palmer J.M."/>
        </authorList>
    </citation>
    <scope>NUCLEOTIDE SEQUENCE</scope>
    <source>
        <strain evidence="10">FW57</strain>
    </source>
</reference>
<dbReference type="Proteomes" id="UP001197093">
    <property type="component" value="Unassembled WGS sequence"/>
</dbReference>
<dbReference type="InterPro" id="IPR050331">
    <property type="entry name" value="Zinc_finger"/>
</dbReference>
<dbReference type="Pfam" id="PF24537">
    <property type="entry name" value="zf-C2H2_fungi"/>
    <property type="match status" value="1"/>
</dbReference>
<evidence type="ECO:0000256" key="6">
    <source>
        <dbReference type="ARBA" id="ARBA00023242"/>
    </source>
</evidence>
<evidence type="ECO:0000313" key="11">
    <source>
        <dbReference type="Proteomes" id="UP001197093"/>
    </source>
</evidence>
<keyword evidence="2" id="KW-0479">Metal-binding</keyword>
<accession>A0AAD4HXK0</accession>
<dbReference type="GO" id="GO:0005634">
    <property type="term" value="C:nucleus"/>
    <property type="evidence" value="ECO:0007669"/>
    <property type="project" value="UniProtKB-SubCell"/>
</dbReference>
<dbReference type="Gene3D" id="3.30.160.60">
    <property type="entry name" value="Classic Zinc Finger"/>
    <property type="match status" value="1"/>
</dbReference>
<feature type="region of interest" description="Disordered" evidence="8">
    <location>
        <begin position="1"/>
        <end position="111"/>
    </location>
</feature>
<feature type="compositionally biased region" description="Low complexity" evidence="8">
    <location>
        <begin position="381"/>
        <end position="396"/>
    </location>
</feature>
<feature type="compositionally biased region" description="Basic and acidic residues" evidence="8">
    <location>
        <begin position="302"/>
        <end position="333"/>
    </location>
</feature>
<dbReference type="EMBL" id="JAHCVI010000005">
    <property type="protein sequence ID" value="KAG7284613.1"/>
    <property type="molecule type" value="Genomic_DNA"/>
</dbReference>
<feature type="compositionally biased region" description="Low complexity" evidence="8">
    <location>
        <begin position="343"/>
        <end position="355"/>
    </location>
</feature>
<feature type="domain" description="C2H2-type" evidence="9">
    <location>
        <begin position="524"/>
        <end position="552"/>
    </location>
</feature>
<evidence type="ECO:0000256" key="7">
    <source>
        <dbReference type="PROSITE-ProRule" id="PRU00042"/>
    </source>
</evidence>
<name>A0AAD4HXK0_9PEZI</name>
<evidence type="ECO:0000256" key="1">
    <source>
        <dbReference type="ARBA" id="ARBA00004123"/>
    </source>
</evidence>
<keyword evidence="5" id="KW-0862">Zinc</keyword>
<evidence type="ECO:0000256" key="5">
    <source>
        <dbReference type="ARBA" id="ARBA00022833"/>
    </source>
</evidence>
<dbReference type="PANTHER" id="PTHR16515">
    <property type="entry name" value="PR DOMAIN ZINC FINGER PROTEIN"/>
    <property type="match status" value="1"/>
</dbReference>
<sequence>MAAIPIQAPSRGYGGRDMSTSPLPSISSGHGETLSRPFGPPSRGIPFSDNLSPSAASNPMAIRGVDLSDARAPPPLPPPRLVPVNGPVDPGLQFKESMRRDEYGSPDTDSFGHSFRRRDMCRSDVSDDGYHSFDSFRSSGFPSPFGHHTMKSYRPNGDSIDHSMLDKLNRSGRRSGLSASVNDLPGARPHHAHLTTLSLPHRTRQPFLDSTFTKSPGAMSATSPIHAPFGHHGRGSMDRRSPLGTDSSDFDRSPLPRTPRLHVYGSAVPDDGAHPGYYEAREEEVDFPMEETSRMRSLAIEDQWRERDWDRDRDRERERDRDRDRERERERECYQPGQKRRASSPPSDDAALASDMARRRDGGLMSRGSPTPRLLVIPQNSLSSVSSVSRSGSYTSNLTASSITSMGSLGRRSPNPLSPAGLSPTDPMSCGSPYPPPSLSASPHPSVGRSPRGPSPHHRTPSEQLPAQVARAVASPRKLAEIPKGHSNLAVKLKGPYMCECCPKKPKKFETEDELRAHEAEKQYECSFCGNRFKNKNEAERHQNSLHVRRHSWSCSALTGYERAFHDSTARPGEADVCGYCGEEFPRSGQNPSGASVSEQDWEDRIRHLQDVHKFRECNSSKKFYRADHFRQHLKHSHAGTSGKWTNMLENACMIEEDPPVPTR</sequence>
<comment type="caution">
    <text evidence="10">The sequence shown here is derived from an EMBL/GenBank/DDBJ whole genome shotgun (WGS) entry which is preliminary data.</text>
</comment>
<dbReference type="AlphaFoldDB" id="A0AAD4HXK0"/>
<organism evidence="10 11">
    <name type="scientific">Staphylotrichum longicolle</name>
    <dbReference type="NCBI Taxonomy" id="669026"/>
    <lineage>
        <taxon>Eukaryota</taxon>
        <taxon>Fungi</taxon>
        <taxon>Dikarya</taxon>
        <taxon>Ascomycota</taxon>
        <taxon>Pezizomycotina</taxon>
        <taxon>Sordariomycetes</taxon>
        <taxon>Sordariomycetidae</taxon>
        <taxon>Sordariales</taxon>
        <taxon>Chaetomiaceae</taxon>
        <taxon>Staphylotrichum</taxon>
    </lineage>
</organism>
<proteinExistence type="predicted"/>
<dbReference type="InterPro" id="IPR057026">
    <property type="entry name" value="Znf-C2H2_ascomycetes"/>
</dbReference>
<dbReference type="PROSITE" id="PS50157">
    <property type="entry name" value="ZINC_FINGER_C2H2_2"/>
    <property type="match status" value="1"/>
</dbReference>
<gene>
    <name evidence="10" type="ORF">NEMBOFW57_009218</name>
</gene>
<evidence type="ECO:0000256" key="8">
    <source>
        <dbReference type="SAM" id="MobiDB-lite"/>
    </source>
</evidence>
<keyword evidence="4 7" id="KW-0863">Zinc-finger</keyword>
<protein>
    <recommendedName>
        <fullName evidence="9">C2H2-type domain-containing protein</fullName>
    </recommendedName>
</protein>
<dbReference type="PROSITE" id="PS50096">
    <property type="entry name" value="IQ"/>
    <property type="match status" value="1"/>
</dbReference>
<feature type="compositionally biased region" description="Low complexity" evidence="8">
    <location>
        <begin position="439"/>
        <end position="452"/>
    </location>
</feature>
<dbReference type="InterPro" id="IPR013087">
    <property type="entry name" value="Znf_C2H2_type"/>
</dbReference>
<evidence type="ECO:0000313" key="10">
    <source>
        <dbReference type="EMBL" id="KAG7284613.1"/>
    </source>
</evidence>
<dbReference type="InterPro" id="IPR036236">
    <property type="entry name" value="Znf_C2H2_sf"/>
</dbReference>
<evidence type="ECO:0000256" key="2">
    <source>
        <dbReference type="ARBA" id="ARBA00022723"/>
    </source>
</evidence>
<evidence type="ECO:0000259" key="9">
    <source>
        <dbReference type="PROSITE" id="PS50157"/>
    </source>
</evidence>
<keyword evidence="6" id="KW-0539">Nucleus</keyword>
<dbReference type="PANTHER" id="PTHR16515:SF49">
    <property type="entry name" value="GASTRULA ZINC FINGER PROTEIN XLCGF49.1-LIKE-RELATED"/>
    <property type="match status" value="1"/>
</dbReference>
<keyword evidence="3" id="KW-0677">Repeat</keyword>
<dbReference type="GO" id="GO:0008270">
    <property type="term" value="F:zinc ion binding"/>
    <property type="evidence" value="ECO:0007669"/>
    <property type="project" value="UniProtKB-KW"/>
</dbReference>
<feature type="compositionally biased region" description="Polar residues" evidence="8">
    <location>
        <begin position="18"/>
        <end position="30"/>
    </location>
</feature>
<comment type="subcellular location">
    <subcellularLocation>
        <location evidence="1">Nucleus</location>
    </subcellularLocation>
</comment>
<keyword evidence="11" id="KW-1185">Reference proteome</keyword>
<evidence type="ECO:0000256" key="3">
    <source>
        <dbReference type="ARBA" id="ARBA00022737"/>
    </source>
</evidence>
<dbReference type="SUPFAM" id="SSF57667">
    <property type="entry name" value="beta-beta-alpha zinc fingers"/>
    <property type="match status" value="1"/>
</dbReference>
<feature type="compositionally biased region" description="Pro residues" evidence="8">
    <location>
        <begin position="72"/>
        <end position="81"/>
    </location>
</feature>
<evidence type="ECO:0000256" key="4">
    <source>
        <dbReference type="ARBA" id="ARBA00022771"/>
    </source>
</evidence>
<feature type="compositionally biased region" description="Polar residues" evidence="8">
    <location>
        <begin position="397"/>
        <end position="407"/>
    </location>
</feature>
<dbReference type="SMART" id="SM00355">
    <property type="entry name" value="ZnF_C2H2"/>
    <property type="match status" value="3"/>
</dbReference>